<feature type="transmembrane region" description="Helical" evidence="10">
    <location>
        <begin position="66"/>
        <end position="90"/>
    </location>
</feature>
<dbReference type="GO" id="GO:0005549">
    <property type="term" value="F:odorant binding"/>
    <property type="evidence" value="ECO:0007669"/>
    <property type="project" value="InterPro"/>
</dbReference>
<keyword evidence="3 10" id="KW-0716">Sensory transduction</keyword>
<protein>
    <recommendedName>
        <fullName evidence="10">Odorant receptor</fullName>
    </recommendedName>
</protein>
<keyword evidence="5 10" id="KW-0552">Olfaction</keyword>
<feature type="transmembrane region" description="Helical" evidence="10">
    <location>
        <begin position="264"/>
        <end position="283"/>
    </location>
</feature>
<proteinExistence type="evidence at transcript level"/>
<dbReference type="GO" id="GO:0004984">
    <property type="term" value="F:olfactory receptor activity"/>
    <property type="evidence" value="ECO:0007669"/>
    <property type="project" value="InterPro"/>
</dbReference>
<reference evidence="11" key="1">
    <citation type="journal article" date="2018" name="Insect Mol. Biol.">
        <title>An odorant receptor mediates the attractiveness of cis-jasmone to Campoletis chlorideae, the endoparasitoid of Helicoverpa armigera.</title>
        <authorList>
            <person name="Sun Y.L."/>
            <person name="Dong J.F."/>
            <person name="Ning C."/>
            <person name="Ding P.P."/>
            <person name="Huang L.Q."/>
            <person name="Sun J.G."/>
            <person name="Wang C.Z."/>
        </authorList>
    </citation>
    <scope>NUCLEOTIDE SEQUENCE</scope>
    <source>
        <strain evidence="11">CchlOR66</strain>
    </source>
</reference>
<evidence type="ECO:0000313" key="11">
    <source>
        <dbReference type="EMBL" id="AXM05193.1"/>
    </source>
</evidence>
<feature type="transmembrane region" description="Helical" evidence="10">
    <location>
        <begin position="295"/>
        <end position="314"/>
    </location>
</feature>
<sequence>MVDQLSSYRNYVRRIRGLLLFSGLWPTRKWNCLAYRFIPFFNALVCFTMSCAVLNFCREHFNNLDLLTKGFGLMGSYLTSVLKVVCFLINHKELVDLHETLEKYFEKSLSTPEIRIEILNPLNIFVKPFHVITFLLFTGTIVYLVTPLIIISVQLLHEVHPLKFKLPFPTKYPWSFEGGGLIYCVHYSWEIMAGLYLSSVTSGVDSLFGYYVFQIRAIFRLMSHRMRNLGAGDEDSGKIIRECAEMHRMLAECRDQLQMIYGPIIFWIFLTSATIMCTLIFQASQTQEWTVGRAVVFFVYISLKLLQALMYAWYGSIIFTESEVFRDAVYSSDWAGSGDTSLMNNILIMMCHKPMVLTACKFLVISTDMFSAIVNATMSYFFLLQSVDEGN</sequence>
<evidence type="ECO:0000256" key="2">
    <source>
        <dbReference type="ARBA" id="ARBA00022475"/>
    </source>
</evidence>
<dbReference type="InterPro" id="IPR004117">
    <property type="entry name" value="7tm6_olfct_rcpt"/>
</dbReference>
<keyword evidence="8 10" id="KW-0675">Receptor</keyword>
<evidence type="ECO:0000256" key="5">
    <source>
        <dbReference type="ARBA" id="ARBA00022725"/>
    </source>
</evidence>
<evidence type="ECO:0000256" key="1">
    <source>
        <dbReference type="ARBA" id="ARBA00004651"/>
    </source>
</evidence>
<feature type="transmembrane region" description="Helical" evidence="10">
    <location>
        <begin position="33"/>
        <end position="54"/>
    </location>
</feature>
<evidence type="ECO:0000256" key="10">
    <source>
        <dbReference type="RuleBase" id="RU351113"/>
    </source>
</evidence>
<evidence type="ECO:0000256" key="4">
    <source>
        <dbReference type="ARBA" id="ARBA00022692"/>
    </source>
</evidence>
<dbReference type="GO" id="GO:0005886">
    <property type="term" value="C:plasma membrane"/>
    <property type="evidence" value="ECO:0007669"/>
    <property type="project" value="UniProtKB-SubCell"/>
</dbReference>
<comment type="subcellular location">
    <subcellularLocation>
        <location evidence="1 10">Cell membrane</location>
        <topology evidence="1 10">Multi-pass membrane protein</topology>
    </subcellularLocation>
</comment>
<dbReference type="Pfam" id="PF02949">
    <property type="entry name" value="7tm_6"/>
    <property type="match status" value="1"/>
</dbReference>
<dbReference type="EMBL" id="MG859365">
    <property type="protein sequence ID" value="AXM05193.1"/>
    <property type="molecule type" value="mRNA"/>
</dbReference>
<dbReference type="AlphaFoldDB" id="A0A346D423"/>
<keyword evidence="4 10" id="KW-0812">Transmembrane</keyword>
<comment type="similarity">
    <text evidence="10">Belongs to the insect chemoreceptor superfamily. Heteromeric odorant receptor channel (TC 1.A.69) family.</text>
</comment>
<keyword evidence="9 10" id="KW-0807">Transducer</keyword>
<feature type="transmembrane region" description="Helical" evidence="10">
    <location>
        <begin position="129"/>
        <end position="151"/>
    </location>
</feature>
<dbReference type="PANTHER" id="PTHR21137">
    <property type="entry name" value="ODORANT RECEPTOR"/>
    <property type="match status" value="1"/>
</dbReference>
<name>A0A346D423_9HYME</name>
<keyword evidence="7 10" id="KW-0472">Membrane</keyword>
<reference evidence="11" key="2">
    <citation type="submission" date="2018-01" db="EMBL/GenBank/DDBJ databases">
        <authorList>
            <person name="Gaut B.S."/>
            <person name="Morton B.R."/>
            <person name="Clegg M.T."/>
            <person name="Duvall M.R."/>
        </authorList>
    </citation>
    <scope>NUCLEOTIDE SEQUENCE</scope>
    <source>
        <strain evidence="11">CchlOR66</strain>
    </source>
</reference>
<feature type="transmembrane region" description="Helical" evidence="10">
    <location>
        <begin position="195"/>
        <end position="219"/>
    </location>
</feature>
<evidence type="ECO:0000256" key="8">
    <source>
        <dbReference type="ARBA" id="ARBA00023170"/>
    </source>
</evidence>
<evidence type="ECO:0000256" key="3">
    <source>
        <dbReference type="ARBA" id="ARBA00022606"/>
    </source>
</evidence>
<dbReference type="PANTHER" id="PTHR21137:SF35">
    <property type="entry name" value="ODORANT RECEPTOR 19A-RELATED"/>
    <property type="match status" value="1"/>
</dbReference>
<dbReference type="GO" id="GO:0007165">
    <property type="term" value="P:signal transduction"/>
    <property type="evidence" value="ECO:0007669"/>
    <property type="project" value="UniProtKB-KW"/>
</dbReference>
<evidence type="ECO:0000256" key="7">
    <source>
        <dbReference type="ARBA" id="ARBA00023136"/>
    </source>
</evidence>
<organism evidence="11">
    <name type="scientific">Campoletis chlorideae</name>
    <dbReference type="NCBI Taxonomy" id="219166"/>
    <lineage>
        <taxon>Eukaryota</taxon>
        <taxon>Metazoa</taxon>
        <taxon>Ecdysozoa</taxon>
        <taxon>Arthropoda</taxon>
        <taxon>Hexapoda</taxon>
        <taxon>Insecta</taxon>
        <taxon>Pterygota</taxon>
        <taxon>Neoptera</taxon>
        <taxon>Endopterygota</taxon>
        <taxon>Hymenoptera</taxon>
        <taxon>Apocrita</taxon>
        <taxon>Ichneumonoidea</taxon>
        <taxon>Ichneumonidae</taxon>
        <taxon>Campopleginae</taxon>
        <taxon>Dusona group</taxon>
        <taxon>Campoletis</taxon>
    </lineage>
</organism>
<feature type="transmembrane region" description="Helical" evidence="10">
    <location>
        <begin position="362"/>
        <end position="383"/>
    </location>
</feature>
<accession>A0A346D423</accession>
<evidence type="ECO:0000256" key="6">
    <source>
        <dbReference type="ARBA" id="ARBA00022989"/>
    </source>
</evidence>
<evidence type="ECO:0000256" key="9">
    <source>
        <dbReference type="ARBA" id="ARBA00023224"/>
    </source>
</evidence>
<keyword evidence="6 10" id="KW-1133">Transmembrane helix</keyword>
<keyword evidence="2" id="KW-1003">Cell membrane</keyword>